<reference evidence="3" key="1">
    <citation type="journal article" date="2024" name="IScience">
        <title>Strigolactones Initiate the Formation of Haustorium-like Structures in Castilleja.</title>
        <authorList>
            <person name="Buerger M."/>
            <person name="Peterson D."/>
            <person name="Chory J."/>
        </authorList>
    </citation>
    <scope>NUCLEOTIDE SEQUENCE [LARGE SCALE GENOMIC DNA]</scope>
</reference>
<protein>
    <submittedName>
        <fullName evidence="2">Uncharacterized protein</fullName>
    </submittedName>
</protein>
<keyword evidence="1" id="KW-0472">Membrane</keyword>
<sequence>MDEIINFVAEKLMSTVNYFGDQSLALLNKVSPPETRSEKINHLHLVLKNSGGEAVAWLHKTFPPCWKPAAASEKISYWQSTAKGYGAEAVTWLVGKPYIIAAVVLVVVVRFFGGGGKGKMMKAPGRNYKMPRRDFASNPKGYFKDLRGGRR</sequence>
<dbReference type="AlphaFoldDB" id="A0ABD3CMR0"/>
<name>A0ABD3CMR0_9LAMI</name>
<accession>A0ABD3CMR0</accession>
<keyword evidence="1" id="KW-0812">Transmembrane</keyword>
<keyword evidence="3" id="KW-1185">Reference proteome</keyword>
<comment type="caution">
    <text evidence="2">The sequence shown here is derived from an EMBL/GenBank/DDBJ whole genome shotgun (WGS) entry which is preliminary data.</text>
</comment>
<proteinExistence type="predicted"/>
<evidence type="ECO:0000313" key="3">
    <source>
        <dbReference type="Proteomes" id="UP001632038"/>
    </source>
</evidence>
<dbReference type="PANTHER" id="PTHR33333:SF46">
    <property type="entry name" value="LOW QUALITY PROTEIN: GLYCINE-RICH PROTEIN DOT1"/>
    <property type="match status" value="1"/>
</dbReference>
<evidence type="ECO:0000256" key="1">
    <source>
        <dbReference type="SAM" id="Phobius"/>
    </source>
</evidence>
<dbReference type="Proteomes" id="UP001632038">
    <property type="component" value="Unassembled WGS sequence"/>
</dbReference>
<dbReference type="EMBL" id="JAVIJP010000032">
    <property type="protein sequence ID" value="KAL3631260.1"/>
    <property type="molecule type" value="Genomic_DNA"/>
</dbReference>
<dbReference type="InterPro" id="IPR039926">
    <property type="entry name" value="Egg_app_1"/>
</dbReference>
<keyword evidence="1" id="KW-1133">Transmembrane helix</keyword>
<dbReference type="PANTHER" id="PTHR33333">
    <property type="entry name" value="ERYTHROCYTE MEMBRANE PROTEIN 1-LIKE"/>
    <property type="match status" value="1"/>
</dbReference>
<organism evidence="2 3">
    <name type="scientific">Castilleja foliolosa</name>
    <dbReference type="NCBI Taxonomy" id="1961234"/>
    <lineage>
        <taxon>Eukaryota</taxon>
        <taxon>Viridiplantae</taxon>
        <taxon>Streptophyta</taxon>
        <taxon>Embryophyta</taxon>
        <taxon>Tracheophyta</taxon>
        <taxon>Spermatophyta</taxon>
        <taxon>Magnoliopsida</taxon>
        <taxon>eudicotyledons</taxon>
        <taxon>Gunneridae</taxon>
        <taxon>Pentapetalae</taxon>
        <taxon>asterids</taxon>
        <taxon>lamiids</taxon>
        <taxon>Lamiales</taxon>
        <taxon>Orobanchaceae</taxon>
        <taxon>Pedicularideae</taxon>
        <taxon>Castillejinae</taxon>
        <taxon>Castilleja</taxon>
    </lineage>
</organism>
<feature type="transmembrane region" description="Helical" evidence="1">
    <location>
        <begin position="89"/>
        <end position="112"/>
    </location>
</feature>
<gene>
    <name evidence="2" type="ORF">CASFOL_024244</name>
</gene>
<evidence type="ECO:0000313" key="2">
    <source>
        <dbReference type="EMBL" id="KAL3631260.1"/>
    </source>
</evidence>